<evidence type="ECO:0000256" key="3">
    <source>
        <dbReference type="ARBA" id="ARBA00022729"/>
    </source>
</evidence>
<keyword evidence="4" id="KW-0472">Membrane</keyword>
<dbReference type="AlphaFoldDB" id="A0A1T5NVC2"/>
<comment type="subcellular location">
    <subcellularLocation>
        <location evidence="1">Cell outer membrane</location>
    </subcellularLocation>
</comment>
<dbReference type="SUPFAM" id="SSF48452">
    <property type="entry name" value="TPR-like"/>
    <property type="match status" value="1"/>
</dbReference>
<organism evidence="8 9">
    <name type="scientific">Chitinophaga ginsengisegetis</name>
    <dbReference type="NCBI Taxonomy" id="393003"/>
    <lineage>
        <taxon>Bacteria</taxon>
        <taxon>Pseudomonadati</taxon>
        <taxon>Bacteroidota</taxon>
        <taxon>Chitinophagia</taxon>
        <taxon>Chitinophagales</taxon>
        <taxon>Chitinophagaceae</taxon>
        <taxon>Chitinophaga</taxon>
    </lineage>
</organism>
<keyword evidence="5" id="KW-0998">Cell outer membrane</keyword>
<evidence type="ECO:0000256" key="1">
    <source>
        <dbReference type="ARBA" id="ARBA00004442"/>
    </source>
</evidence>
<evidence type="ECO:0000256" key="5">
    <source>
        <dbReference type="ARBA" id="ARBA00023237"/>
    </source>
</evidence>
<comment type="similarity">
    <text evidence="2">Belongs to the SusD family.</text>
</comment>
<feature type="domain" description="RagB/SusD" evidence="6">
    <location>
        <begin position="342"/>
        <end position="481"/>
    </location>
</feature>
<dbReference type="STRING" id="393003.SAMN05660461_2821"/>
<name>A0A1T5NVC2_9BACT</name>
<sequence length="481" mass="54215">MIIIRKREKIINPASFITLQLAFILLTTGCSKLVEVNTPTTSIDAKNVYSNNLTASAVLTGIYTGLSASGITGNDFSAIGFITGLSGDELVLYNGSRDVRLKSYYQNNLKNITSRIEFWTAIYKVIYITNLSIEGLTNSSSLTPGVKKQLLGEAKFLRAFSYFYLVNLYGDVALSTTTDFTTNNILGRSPKEKIWSQIIADLNESIELLSPRYLDGSLLKETSERIRPIKWAAIALLARSYLYTQDWRNAEIQASAIIENTALYKIDSLNKTFLMNNMEAIWQLQPVNIGSNTEDAKTYIIPPTGLSVFTPVYLSPELLNSFEKNDRRKLLWIDSVSISNISYYYASKYKIGTIDQPLMEYNTVLRLGEQFLIRAEARAQQNNFEGSCSDLNVIRTRAGLSGINLNVKALLLTAIYHERQVELFTEWGHRWLDLKRTQTVNEVMSHVTPQKGGIWSVNWQLFPIPSYDIISNGNLTQNVGY</sequence>
<protein>
    <submittedName>
        <fullName evidence="8">SusD family protein</fullName>
    </submittedName>
</protein>
<gene>
    <name evidence="8" type="ORF">SAMN05660461_2821</name>
</gene>
<dbReference type="CDD" id="cd08977">
    <property type="entry name" value="SusD"/>
    <property type="match status" value="1"/>
</dbReference>
<dbReference type="Pfam" id="PF14322">
    <property type="entry name" value="SusD-like_3"/>
    <property type="match status" value="1"/>
</dbReference>
<evidence type="ECO:0000259" key="7">
    <source>
        <dbReference type="Pfam" id="PF14322"/>
    </source>
</evidence>
<proteinExistence type="inferred from homology"/>
<dbReference type="InterPro" id="IPR033985">
    <property type="entry name" value="SusD-like_N"/>
</dbReference>
<dbReference type="InterPro" id="IPR011990">
    <property type="entry name" value="TPR-like_helical_dom_sf"/>
</dbReference>
<dbReference type="Pfam" id="PF07980">
    <property type="entry name" value="SusD_RagB"/>
    <property type="match status" value="1"/>
</dbReference>
<evidence type="ECO:0000256" key="2">
    <source>
        <dbReference type="ARBA" id="ARBA00006275"/>
    </source>
</evidence>
<dbReference type="InterPro" id="IPR012944">
    <property type="entry name" value="SusD_RagB_dom"/>
</dbReference>
<dbReference type="PROSITE" id="PS51257">
    <property type="entry name" value="PROKAR_LIPOPROTEIN"/>
    <property type="match status" value="1"/>
</dbReference>
<accession>A0A1T5NVC2</accession>
<keyword evidence="3" id="KW-0732">Signal</keyword>
<dbReference type="Gene3D" id="1.25.40.390">
    <property type="match status" value="1"/>
</dbReference>
<dbReference type="Proteomes" id="UP000190166">
    <property type="component" value="Unassembled WGS sequence"/>
</dbReference>
<keyword evidence="9" id="KW-1185">Reference proteome</keyword>
<reference evidence="8 9" key="1">
    <citation type="submission" date="2017-02" db="EMBL/GenBank/DDBJ databases">
        <authorList>
            <person name="Peterson S.W."/>
        </authorList>
    </citation>
    <scope>NUCLEOTIDE SEQUENCE [LARGE SCALE GENOMIC DNA]</scope>
    <source>
        <strain evidence="8 9">DSM 18108</strain>
    </source>
</reference>
<dbReference type="GO" id="GO:0009279">
    <property type="term" value="C:cell outer membrane"/>
    <property type="evidence" value="ECO:0007669"/>
    <property type="project" value="UniProtKB-SubCell"/>
</dbReference>
<evidence type="ECO:0000256" key="4">
    <source>
        <dbReference type="ARBA" id="ARBA00023136"/>
    </source>
</evidence>
<dbReference type="RefSeq" id="WP_079470140.1">
    <property type="nucleotide sequence ID" value="NZ_FUZZ01000002.1"/>
</dbReference>
<evidence type="ECO:0000313" key="8">
    <source>
        <dbReference type="EMBL" id="SKD04352.1"/>
    </source>
</evidence>
<feature type="domain" description="SusD-like N-terminal" evidence="7">
    <location>
        <begin position="110"/>
        <end position="242"/>
    </location>
</feature>
<evidence type="ECO:0000259" key="6">
    <source>
        <dbReference type="Pfam" id="PF07980"/>
    </source>
</evidence>
<evidence type="ECO:0000313" key="9">
    <source>
        <dbReference type="Proteomes" id="UP000190166"/>
    </source>
</evidence>
<dbReference type="EMBL" id="FUZZ01000002">
    <property type="protein sequence ID" value="SKD04352.1"/>
    <property type="molecule type" value="Genomic_DNA"/>
</dbReference>